<dbReference type="PANTHER" id="PTHR21237">
    <property type="entry name" value="GRPE PROTEIN"/>
    <property type="match status" value="1"/>
</dbReference>
<gene>
    <name evidence="3 8" type="primary">grpE</name>
    <name evidence="8" type="ORF">ACFOOG_13625</name>
</gene>
<keyword evidence="3 4" id="KW-0346">Stress response</keyword>
<dbReference type="NCBIfam" id="NF010738">
    <property type="entry name" value="PRK14140.1"/>
    <property type="match status" value="1"/>
</dbReference>
<keyword evidence="2 3" id="KW-0143">Chaperone</keyword>
<comment type="subcellular location">
    <subcellularLocation>
        <location evidence="3">Cytoplasm</location>
    </subcellularLocation>
</comment>
<keyword evidence="9" id="KW-1185">Reference proteome</keyword>
<dbReference type="SUPFAM" id="SSF58014">
    <property type="entry name" value="Coiled-coil domain of nucleotide exchange factor GrpE"/>
    <property type="match status" value="1"/>
</dbReference>
<comment type="function">
    <text evidence="3 4">Participates actively in the response to hyperosmotic and heat shock by preventing the aggregation of stress-denatured proteins, in association with DnaK and GrpE. It is the nucleotide exchange factor for DnaK and may function as a thermosensor. Unfolded proteins bind initially to DnaJ; upon interaction with the DnaJ-bound protein, DnaK hydrolyzes its bound ATP, resulting in the formation of a stable complex. GrpE releases ADP from DnaK; ATP binding to DnaK triggers the release of the substrate protein, thus completing the reaction cycle. Several rounds of ATP-dependent interactions between DnaJ, DnaK and GrpE are required for fully efficient folding.</text>
</comment>
<dbReference type="Gene3D" id="2.30.22.10">
    <property type="entry name" value="Head domain of nucleotide exchange factor GrpE"/>
    <property type="match status" value="1"/>
</dbReference>
<evidence type="ECO:0000256" key="5">
    <source>
        <dbReference type="RuleBase" id="RU004478"/>
    </source>
</evidence>
<feature type="compositionally biased region" description="Polar residues" evidence="7">
    <location>
        <begin position="11"/>
        <end position="20"/>
    </location>
</feature>
<evidence type="ECO:0000256" key="2">
    <source>
        <dbReference type="ARBA" id="ARBA00023186"/>
    </source>
</evidence>
<dbReference type="Proteomes" id="UP001595617">
    <property type="component" value="Unassembled WGS sequence"/>
</dbReference>
<feature type="coiled-coil region" evidence="6">
    <location>
        <begin position="46"/>
        <end position="80"/>
    </location>
</feature>
<dbReference type="PANTHER" id="PTHR21237:SF23">
    <property type="entry name" value="GRPE PROTEIN HOMOLOG, MITOCHONDRIAL"/>
    <property type="match status" value="1"/>
</dbReference>
<evidence type="ECO:0000256" key="1">
    <source>
        <dbReference type="ARBA" id="ARBA00009054"/>
    </source>
</evidence>
<reference evidence="9" key="1">
    <citation type="journal article" date="2019" name="Int. J. Syst. Evol. Microbiol.">
        <title>The Global Catalogue of Microorganisms (GCM) 10K type strain sequencing project: providing services to taxonomists for standard genome sequencing and annotation.</title>
        <authorList>
            <consortium name="The Broad Institute Genomics Platform"/>
            <consortium name="The Broad Institute Genome Sequencing Center for Infectious Disease"/>
            <person name="Wu L."/>
            <person name="Ma J."/>
        </authorList>
    </citation>
    <scope>NUCLEOTIDE SEQUENCE [LARGE SCALE GENOMIC DNA]</scope>
    <source>
        <strain evidence="9">IBRC 10765</strain>
    </source>
</reference>
<evidence type="ECO:0000256" key="3">
    <source>
        <dbReference type="HAMAP-Rule" id="MF_01151"/>
    </source>
</evidence>
<keyword evidence="3" id="KW-0963">Cytoplasm</keyword>
<dbReference type="InterPro" id="IPR000740">
    <property type="entry name" value="GrpE"/>
</dbReference>
<dbReference type="Pfam" id="PF01025">
    <property type="entry name" value="GrpE"/>
    <property type="match status" value="1"/>
</dbReference>
<comment type="subunit">
    <text evidence="3">Homodimer.</text>
</comment>
<dbReference type="CDD" id="cd00446">
    <property type="entry name" value="GrpE"/>
    <property type="match status" value="1"/>
</dbReference>
<keyword evidence="6" id="KW-0175">Coiled coil</keyword>
<dbReference type="InterPro" id="IPR013805">
    <property type="entry name" value="GrpE_CC"/>
</dbReference>
<dbReference type="RefSeq" id="WP_380697572.1">
    <property type="nucleotide sequence ID" value="NZ_JBHRYR010000004.1"/>
</dbReference>
<feature type="compositionally biased region" description="Basic and acidic residues" evidence="7">
    <location>
        <begin position="1"/>
        <end position="10"/>
    </location>
</feature>
<feature type="region of interest" description="Disordered" evidence="7">
    <location>
        <begin position="1"/>
        <end position="40"/>
    </location>
</feature>
<dbReference type="Gene3D" id="3.90.20.20">
    <property type="match status" value="1"/>
</dbReference>
<accession>A0ABV8A0J4</accession>
<dbReference type="NCBIfam" id="NF010737">
    <property type="entry name" value="PRK14139.1"/>
    <property type="match status" value="1"/>
</dbReference>
<comment type="caution">
    <text evidence="8">The sequence shown here is derived from an EMBL/GenBank/DDBJ whole genome shotgun (WGS) entry which is preliminary data.</text>
</comment>
<dbReference type="EMBL" id="JBHRYR010000004">
    <property type="protein sequence ID" value="MFC3853879.1"/>
    <property type="molecule type" value="Genomic_DNA"/>
</dbReference>
<evidence type="ECO:0000256" key="4">
    <source>
        <dbReference type="RuleBase" id="RU000639"/>
    </source>
</evidence>
<dbReference type="PRINTS" id="PR00773">
    <property type="entry name" value="GRPEPROTEIN"/>
</dbReference>
<protein>
    <recommendedName>
        <fullName evidence="3 4">Protein GrpE</fullName>
    </recommendedName>
    <alternativeName>
        <fullName evidence="3">HSP-70 cofactor</fullName>
    </alternativeName>
</protein>
<sequence length="212" mass="22662">MSAEEQKAQPETENEATTSDIEVDASTVDSTPSDADVPAHGEDVSLEELVAQLAASQEEIAKLKDAVIRSEAEMQNIRRRAEKDVEAAHKFSQEKLIKELLPVLDNLERALEASTGEETGAAKAVLEGVELTHKSFSDTLVKAAVVALNPVGETFDPQLHQAMSMVPNPDVPANTVIAVVQKGYSLHGRLVRPAMVMVSSGGPTSTHIDETA</sequence>
<evidence type="ECO:0000313" key="9">
    <source>
        <dbReference type="Proteomes" id="UP001595617"/>
    </source>
</evidence>
<organism evidence="8 9">
    <name type="scientific">Saccharospirillum mangrovi</name>
    <dbReference type="NCBI Taxonomy" id="2161747"/>
    <lineage>
        <taxon>Bacteria</taxon>
        <taxon>Pseudomonadati</taxon>
        <taxon>Pseudomonadota</taxon>
        <taxon>Gammaproteobacteria</taxon>
        <taxon>Oceanospirillales</taxon>
        <taxon>Saccharospirillaceae</taxon>
        <taxon>Saccharospirillum</taxon>
    </lineage>
</organism>
<dbReference type="NCBIfam" id="NF010748">
    <property type="entry name" value="PRK14150.1"/>
    <property type="match status" value="1"/>
</dbReference>
<proteinExistence type="inferred from homology"/>
<dbReference type="SUPFAM" id="SSF51064">
    <property type="entry name" value="Head domain of nucleotide exchange factor GrpE"/>
    <property type="match status" value="1"/>
</dbReference>
<evidence type="ECO:0000256" key="6">
    <source>
        <dbReference type="SAM" id="Coils"/>
    </source>
</evidence>
<comment type="similarity">
    <text evidence="1 3 5">Belongs to the GrpE family.</text>
</comment>
<dbReference type="HAMAP" id="MF_01151">
    <property type="entry name" value="GrpE"/>
    <property type="match status" value="1"/>
</dbReference>
<name>A0ABV8A0J4_9GAMM</name>
<evidence type="ECO:0000256" key="7">
    <source>
        <dbReference type="SAM" id="MobiDB-lite"/>
    </source>
</evidence>
<dbReference type="InterPro" id="IPR009012">
    <property type="entry name" value="GrpE_head"/>
</dbReference>
<dbReference type="PROSITE" id="PS01071">
    <property type="entry name" value="GRPE"/>
    <property type="match status" value="1"/>
</dbReference>
<evidence type="ECO:0000313" key="8">
    <source>
        <dbReference type="EMBL" id="MFC3853879.1"/>
    </source>
</evidence>